<reference evidence="2 3" key="1">
    <citation type="submission" date="2024-06" db="EMBL/GenBank/DDBJ databases">
        <title>The Natural Products Discovery Center: Release of the First 8490 Sequenced Strains for Exploring Actinobacteria Biosynthetic Diversity.</title>
        <authorList>
            <person name="Kalkreuter E."/>
            <person name="Kautsar S.A."/>
            <person name="Yang D."/>
            <person name="Bader C.D."/>
            <person name="Teijaro C.N."/>
            <person name="Fluegel L."/>
            <person name="Davis C.M."/>
            <person name="Simpson J.R."/>
            <person name="Lauterbach L."/>
            <person name="Steele A.D."/>
            <person name="Gui C."/>
            <person name="Meng S."/>
            <person name="Li G."/>
            <person name="Viehrig K."/>
            <person name="Ye F."/>
            <person name="Su P."/>
            <person name="Kiefer A.F."/>
            <person name="Nichols A."/>
            <person name="Cepeda A.J."/>
            <person name="Yan W."/>
            <person name="Fan B."/>
            <person name="Jiang Y."/>
            <person name="Adhikari A."/>
            <person name="Zheng C.-J."/>
            <person name="Schuster L."/>
            <person name="Cowan T.M."/>
            <person name="Smanski M.J."/>
            <person name="Chevrette M.G."/>
            <person name="De Carvalho L.P.S."/>
            <person name="Shen B."/>
        </authorList>
    </citation>
    <scope>NUCLEOTIDE SEQUENCE [LARGE SCALE GENOMIC DNA]</scope>
    <source>
        <strain evidence="2 3">NPDC048274</strain>
    </source>
</reference>
<protein>
    <submittedName>
        <fullName evidence="2">Uncharacterized protein</fullName>
    </submittedName>
</protein>
<keyword evidence="1" id="KW-0732">Signal</keyword>
<keyword evidence="3" id="KW-1185">Reference proteome</keyword>
<organism evidence="2 3">
    <name type="scientific">Streptomyces griseoloalbus</name>
    <dbReference type="NCBI Taxonomy" id="67303"/>
    <lineage>
        <taxon>Bacteria</taxon>
        <taxon>Bacillati</taxon>
        <taxon>Actinomycetota</taxon>
        <taxon>Actinomycetes</taxon>
        <taxon>Kitasatosporales</taxon>
        <taxon>Streptomycetaceae</taxon>
        <taxon>Streptomyces</taxon>
    </lineage>
</organism>
<feature type="chain" id="PRO_5047026275" evidence="1">
    <location>
        <begin position="24"/>
        <end position="64"/>
    </location>
</feature>
<evidence type="ECO:0000313" key="3">
    <source>
        <dbReference type="Proteomes" id="UP001551582"/>
    </source>
</evidence>
<evidence type="ECO:0000313" key="2">
    <source>
        <dbReference type="EMBL" id="MEU9351344.1"/>
    </source>
</evidence>
<dbReference type="Proteomes" id="UP001551582">
    <property type="component" value="Unassembled WGS sequence"/>
</dbReference>
<evidence type="ECO:0000256" key="1">
    <source>
        <dbReference type="SAM" id="SignalP"/>
    </source>
</evidence>
<accession>A0ABV3E452</accession>
<proteinExistence type="predicted"/>
<gene>
    <name evidence="2" type="ORF">AB0D65_10035</name>
</gene>
<dbReference type="RefSeq" id="WP_359978022.1">
    <property type="nucleotide sequence ID" value="NZ_JBEZLS010000006.1"/>
</dbReference>
<dbReference type="EMBL" id="JBEZLS010000006">
    <property type="protein sequence ID" value="MEU9351344.1"/>
    <property type="molecule type" value="Genomic_DNA"/>
</dbReference>
<feature type="signal peptide" evidence="1">
    <location>
        <begin position="1"/>
        <end position="23"/>
    </location>
</feature>
<comment type="caution">
    <text evidence="2">The sequence shown here is derived from an EMBL/GenBank/DDBJ whole genome shotgun (WGS) entry which is preliminary data.</text>
</comment>
<sequence>MRRTIIAALGVLGVSAASVGLFAAPAGAGDVTHGGPLRRRGGQILGHRRTSADRGHKVITADNC</sequence>
<name>A0ABV3E452_9ACTN</name>